<dbReference type="EMBL" id="JABMIG020000238">
    <property type="protein sequence ID" value="KAL3784350.1"/>
    <property type="molecule type" value="Genomic_DNA"/>
</dbReference>
<evidence type="ECO:0000313" key="2">
    <source>
        <dbReference type="Proteomes" id="UP001516023"/>
    </source>
</evidence>
<dbReference type="AlphaFoldDB" id="A0ABD3PD97"/>
<dbReference type="Proteomes" id="UP001516023">
    <property type="component" value="Unassembled WGS sequence"/>
</dbReference>
<reference evidence="1 2" key="1">
    <citation type="journal article" date="2020" name="G3 (Bethesda)">
        <title>Improved Reference Genome for Cyclotella cryptica CCMP332, a Model for Cell Wall Morphogenesis, Salinity Adaptation, and Lipid Production in Diatoms (Bacillariophyta).</title>
        <authorList>
            <person name="Roberts W.R."/>
            <person name="Downey K.M."/>
            <person name="Ruck E.C."/>
            <person name="Traller J.C."/>
            <person name="Alverson A.J."/>
        </authorList>
    </citation>
    <scope>NUCLEOTIDE SEQUENCE [LARGE SCALE GENOMIC DNA]</scope>
    <source>
        <strain evidence="1 2">CCMP332</strain>
    </source>
</reference>
<dbReference type="SUPFAM" id="SSF56784">
    <property type="entry name" value="HAD-like"/>
    <property type="match status" value="1"/>
</dbReference>
<dbReference type="Gene3D" id="3.40.50.1000">
    <property type="entry name" value="HAD superfamily/HAD-like"/>
    <property type="match status" value="2"/>
</dbReference>
<dbReference type="Pfam" id="PF13344">
    <property type="entry name" value="Hydrolase_6"/>
    <property type="match status" value="1"/>
</dbReference>
<keyword evidence="2" id="KW-1185">Reference proteome</keyword>
<dbReference type="InterPro" id="IPR023214">
    <property type="entry name" value="HAD_sf"/>
</dbReference>
<evidence type="ECO:0000313" key="1">
    <source>
        <dbReference type="EMBL" id="KAL3784350.1"/>
    </source>
</evidence>
<dbReference type="PANTHER" id="PTHR19288">
    <property type="entry name" value="4-NITROPHENYLPHOSPHATASE-RELATED"/>
    <property type="match status" value="1"/>
</dbReference>
<dbReference type="PANTHER" id="PTHR19288:SF90">
    <property type="entry name" value="OS08G0542600 PROTEIN"/>
    <property type="match status" value="1"/>
</dbReference>
<dbReference type="Pfam" id="PF13242">
    <property type="entry name" value="Hydrolase_like"/>
    <property type="match status" value="1"/>
</dbReference>
<comment type="caution">
    <text evidence="1">The sequence shown here is derived from an EMBL/GenBank/DDBJ whole genome shotgun (WGS) entry which is preliminary data.</text>
</comment>
<protein>
    <submittedName>
        <fullName evidence="1">Uncharacterized protein</fullName>
    </submittedName>
</protein>
<sequence length="365" mass="39648">MVAKGSMIAPPSFNLHTNFSTLIPLYHSFLLDQFGVIHNGSQSLHGAVGCIQHLLQTNKKLAILSNTSSPSAVALGRLKQYGLREDMFVGGLVSSGEECAKYVRDMYCSRSGSFTKALWFTWQESEKQSPLEFLDCCESESGEIGIAESVSEADFILLQGSEIWRRCRDLNQQHDSRSSLIQDLNFMYNQDFSVIDLLLEEASQRGLPMVCANPDLVVTLTGGVVGNMPGQIAQRYQQMGGSVTHFGKPNPQHFISCLRNLGISSDDEKQVAGVAHVGDSLEHDVAGANAAGIDSIFVLGGIHAKDLGLSPTGSDGSGFVIVENDDDPNISDRKYITKSDLILKLNQLFADRGIQPTHVVPSLSL</sequence>
<proteinExistence type="predicted"/>
<accession>A0ABD3PD97</accession>
<dbReference type="InterPro" id="IPR006357">
    <property type="entry name" value="HAD-SF_hydro_IIA"/>
</dbReference>
<name>A0ABD3PD97_9STRA</name>
<dbReference type="InterPro" id="IPR036412">
    <property type="entry name" value="HAD-like_sf"/>
</dbReference>
<organism evidence="1 2">
    <name type="scientific">Cyclotella cryptica</name>
    <dbReference type="NCBI Taxonomy" id="29204"/>
    <lineage>
        <taxon>Eukaryota</taxon>
        <taxon>Sar</taxon>
        <taxon>Stramenopiles</taxon>
        <taxon>Ochrophyta</taxon>
        <taxon>Bacillariophyta</taxon>
        <taxon>Coscinodiscophyceae</taxon>
        <taxon>Thalassiosirophycidae</taxon>
        <taxon>Stephanodiscales</taxon>
        <taxon>Stephanodiscaceae</taxon>
        <taxon>Cyclotella</taxon>
    </lineage>
</organism>
<gene>
    <name evidence="1" type="ORF">HJC23_004113</name>
</gene>